<evidence type="ECO:0000256" key="4">
    <source>
        <dbReference type="ARBA" id="ARBA00023002"/>
    </source>
</evidence>
<dbReference type="PANTHER" id="PTHR43735:SF3">
    <property type="entry name" value="FERROPTOSIS SUPPRESSOR PROTEIN 1"/>
    <property type="match status" value="1"/>
</dbReference>
<dbReference type="GO" id="GO:0050660">
    <property type="term" value="F:flavin adenine dinucleotide binding"/>
    <property type="evidence" value="ECO:0007669"/>
    <property type="project" value="TreeGrafter"/>
</dbReference>
<comment type="caution">
    <text evidence="6">The sequence shown here is derived from an EMBL/GenBank/DDBJ whole genome shotgun (WGS) entry which is preliminary data.</text>
</comment>
<evidence type="ECO:0000256" key="2">
    <source>
        <dbReference type="ARBA" id="ARBA00022630"/>
    </source>
</evidence>
<dbReference type="PRINTS" id="PR00368">
    <property type="entry name" value="FADPNR"/>
</dbReference>
<comment type="similarity">
    <text evidence="1">Belongs to the FAD-dependent oxidoreductase family.</text>
</comment>
<dbReference type="PANTHER" id="PTHR43735">
    <property type="entry name" value="APOPTOSIS-INDUCING FACTOR 1"/>
    <property type="match status" value="1"/>
</dbReference>
<evidence type="ECO:0000313" key="6">
    <source>
        <dbReference type="EMBL" id="GBG23859.1"/>
    </source>
</evidence>
<protein>
    <submittedName>
        <fullName evidence="6">Apoptosis-inducing factor 2</fullName>
    </submittedName>
</protein>
<dbReference type="Pfam" id="PF07992">
    <property type="entry name" value="Pyr_redox_2"/>
    <property type="match status" value="1"/>
</dbReference>
<dbReference type="AlphaFoldDB" id="A0A2R5G0P4"/>
<keyword evidence="3" id="KW-0274">FAD</keyword>
<keyword evidence="2" id="KW-0285">Flavoprotein</keyword>
<dbReference type="GO" id="GO:0004174">
    <property type="term" value="F:electron-transferring-flavoprotein dehydrogenase activity"/>
    <property type="evidence" value="ECO:0007669"/>
    <property type="project" value="TreeGrafter"/>
</dbReference>
<dbReference type="InterPro" id="IPR036188">
    <property type="entry name" value="FAD/NAD-bd_sf"/>
</dbReference>
<dbReference type="EMBL" id="BEYU01000001">
    <property type="protein sequence ID" value="GBG23859.1"/>
    <property type="molecule type" value="Genomic_DNA"/>
</dbReference>
<name>A0A2R5G0P4_9STRA</name>
<proteinExistence type="inferred from homology"/>
<evidence type="ECO:0000256" key="1">
    <source>
        <dbReference type="ARBA" id="ARBA00006442"/>
    </source>
</evidence>
<reference evidence="6 7" key="1">
    <citation type="submission" date="2017-12" db="EMBL/GenBank/DDBJ databases">
        <title>Sequencing, de novo assembly and annotation of complete genome of a new Thraustochytrid species, strain FCC1311.</title>
        <authorList>
            <person name="Sedici K."/>
            <person name="Godart F."/>
            <person name="Aiese Cigliano R."/>
            <person name="Sanseverino W."/>
            <person name="Barakat M."/>
            <person name="Ortet P."/>
            <person name="Marechal E."/>
            <person name="Cagnac O."/>
            <person name="Amato A."/>
        </authorList>
    </citation>
    <scope>NUCLEOTIDE SEQUENCE [LARGE SCALE GENOMIC DNA]</scope>
</reference>
<dbReference type="Proteomes" id="UP000241890">
    <property type="component" value="Unassembled WGS sequence"/>
</dbReference>
<organism evidence="6 7">
    <name type="scientific">Hondaea fermentalgiana</name>
    <dbReference type="NCBI Taxonomy" id="2315210"/>
    <lineage>
        <taxon>Eukaryota</taxon>
        <taxon>Sar</taxon>
        <taxon>Stramenopiles</taxon>
        <taxon>Bigyra</taxon>
        <taxon>Labyrinthulomycetes</taxon>
        <taxon>Thraustochytrida</taxon>
        <taxon>Thraustochytriidae</taxon>
        <taxon>Hondaea</taxon>
    </lineage>
</organism>
<gene>
    <name evidence="6" type="ORF">FCC1311_000792</name>
</gene>
<dbReference type="InParanoid" id="A0A2R5G0P4"/>
<dbReference type="GO" id="GO:0005737">
    <property type="term" value="C:cytoplasm"/>
    <property type="evidence" value="ECO:0007669"/>
    <property type="project" value="TreeGrafter"/>
</dbReference>
<evidence type="ECO:0000313" key="7">
    <source>
        <dbReference type="Proteomes" id="UP000241890"/>
    </source>
</evidence>
<evidence type="ECO:0000256" key="3">
    <source>
        <dbReference type="ARBA" id="ARBA00022827"/>
    </source>
</evidence>
<evidence type="ECO:0000259" key="5">
    <source>
        <dbReference type="Pfam" id="PF07992"/>
    </source>
</evidence>
<accession>A0A2R5G0P4</accession>
<dbReference type="SUPFAM" id="SSF51905">
    <property type="entry name" value="FAD/NAD(P)-binding domain"/>
    <property type="match status" value="2"/>
</dbReference>
<sequence length="377" mass="40586">MRVVVIGGSYAGIAATRALEASGIDVTLIERNEWFFHKIGGTRACVKPGYETEALLPLTRAVKRPASRLVHGAALNVNAAENKVEVELANGEHETIEYDHLILAMGLSHGFGQLPEKVMSKAEMLEYLRAEQERVRAANVVVIVGGGALGVETSTQIKATHPDKEVHLYHSKKTFLSAATPPVADEFSDAVHEKLEQMDIVMHLGGGRRTREDLEKEHPGALVIFTAGCAASASTLQMLPEEWLSSSGEVKVLPTLQVDGAPSNVYAVGDLAASGDFKQARCTKDHAKVVVSNINGKRTVYNPSRSNPWFACLVPYLCSSYVRARTSSTTQVSLYIGETDGITQGFGLVFSDKLAAKANHSDKGVSKAKKYLGLGDV</sequence>
<feature type="domain" description="FAD/NAD(P)-binding" evidence="5">
    <location>
        <begin position="1"/>
        <end position="280"/>
    </location>
</feature>
<dbReference type="OrthoDB" id="202203at2759"/>
<dbReference type="InterPro" id="IPR023753">
    <property type="entry name" value="FAD/NAD-binding_dom"/>
</dbReference>
<keyword evidence="4" id="KW-0560">Oxidoreductase</keyword>
<dbReference type="Gene3D" id="3.50.50.100">
    <property type="match status" value="1"/>
</dbReference>
<keyword evidence="7" id="KW-1185">Reference proteome</keyword>